<dbReference type="Pfam" id="PF01041">
    <property type="entry name" value="DegT_DnrJ_EryC1"/>
    <property type="match status" value="1"/>
</dbReference>
<dbReference type="PANTHER" id="PTHR30244:SF34">
    <property type="entry name" value="DTDP-4-AMINO-4,6-DIDEOXYGALACTOSE TRANSAMINASE"/>
    <property type="match status" value="1"/>
</dbReference>
<dbReference type="CDD" id="cd00616">
    <property type="entry name" value="AHBA_syn"/>
    <property type="match status" value="1"/>
</dbReference>
<dbReference type="InterPro" id="IPR015424">
    <property type="entry name" value="PyrdxlP-dep_Trfase"/>
</dbReference>
<reference evidence="1 2" key="1">
    <citation type="journal article" date="2020" name="Biotechnol. Biofuels">
        <title>New insights from the biogas microbiome by comprehensive genome-resolved metagenomics of nearly 1600 species originating from multiple anaerobic digesters.</title>
        <authorList>
            <person name="Campanaro S."/>
            <person name="Treu L."/>
            <person name="Rodriguez-R L.M."/>
            <person name="Kovalovszki A."/>
            <person name="Ziels R.M."/>
            <person name="Maus I."/>
            <person name="Zhu X."/>
            <person name="Kougias P.G."/>
            <person name="Basile A."/>
            <person name="Luo G."/>
            <person name="Schluter A."/>
            <person name="Konstantinidis K.T."/>
            <person name="Angelidaki I."/>
        </authorList>
    </citation>
    <scope>NUCLEOTIDE SEQUENCE [LARGE SCALE GENOMIC DNA]</scope>
    <source>
        <strain evidence="1">AS06rmzACSIP_421</strain>
    </source>
</reference>
<dbReference type="GO" id="GO:0030170">
    <property type="term" value="F:pyridoxal phosphate binding"/>
    <property type="evidence" value="ECO:0007669"/>
    <property type="project" value="TreeGrafter"/>
</dbReference>
<dbReference type="EMBL" id="JAAZAL010000074">
    <property type="protein sequence ID" value="NLE31025.1"/>
    <property type="molecule type" value="Genomic_DNA"/>
</dbReference>
<comment type="caution">
    <text evidence="1">The sequence shown here is derived from an EMBL/GenBank/DDBJ whole genome shotgun (WGS) entry which is preliminary data.</text>
</comment>
<evidence type="ECO:0000313" key="2">
    <source>
        <dbReference type="Proteomes" id="UP000554004"/>
    </source>
</evidence>
<dbReference type="GO" id="GO:0008483">
    <property type="term" value="F:transaminase activity"/>
    <property type="evidence" value="ECO:0007669"/>
    <property type="project" value="UniProtKB-KW"/>
</dbReference>
<proteinExistence type="predicted"/>
<dbReference type="AlphaFoldDB" id="A0A847ETH0"/>
<dbReference type="Proteomes" id="UP000554004">
    <property type="component" value="Unassembled WGS sequence"/>
</dbReference>
<gene>
    <name evidence="1" type="ORF">GX618_01990</name>
</gene>
<accession>A0A847ETH0</accession>
<dbReference type="InterPro" id="IPR015421">
    <property type="entry name" value="PyrdxlP-dep_Trfase_major"/>
</dbReference>
<dbReference type="InterPro" id="IPR000653">
    <property type="entry name" value="DegT/StrS_aminotransferase"/>
</dbReference>
<dbReference type="Gene3D" id="3.40.640.10">
    <property type="entry name" value="Type I PLP-dependent aspartate aminotransferase-like (Major domain)"/>
    <property type="match status" value="1"/>
</dbReference>
<dbReference type="GO" id="GO:0000271">
    <property type="term" value="P:polysaccharide biosynthetic process"/>
    <property type="evidence" value="ECO:0007669"/>
    <property type="project" value="TreeGrafter"/>
</dbReference>
<keyword evidence="1" id="KW-0032">Aminotransferase</keyword>
<organism evidence="1 2">
    <name type="scientific">Candidatus Dojkabacteria bacterium</name>
    <dbReference type="NCBI Taxonomy" id="2099670"/>
    <lineage>
        <taxon>Bacteria</taxon>
        <taxon>Candidatus Dojkabacteria</taxon>
    </lineage>
</organism>
<evidence type="ECO:0000313" key="1">
    <source>
        <dbReference type="EMBL" id="NLE31025.1"/>
    </source>
</evidence>
<dbReference type="PANTHER" id="PTHR30244">
    <property type="entry name" value="TRANSAMINASE"/>
    <property type="match status" value="1"/>
</dbReference>
<dbReference type="SUPFAM" id="SSF53383">
    <property type="entry name" value="PLP-dependent transferases"/>
    <property type="match status" value="1"/>
</dbReference>
<sequence>MIPISKPLIEEEEISAVVEVLKSGMIAQGPKTAELEAMFAKLCGTKHAIAFSNGTTAIHSGVRALGITDGDEVITVPFTFVATANPVLMERGKVVFVDISEDDFCIDPNKIEEKVTDRTKAIIPVDLFGQVYKYKEVKEIADKHNLKILEDACQAVGATQDGNTAGSFGNVGAFSLYATKNIATGEGGMLTTNDDEIARQAKMFRHHGQDEAVRYEYLALGHNYRLTDLAAALGVEQMKKIDRIINTRVGNASLYTEGLSSIEG</sequence>
<name>A0A847ETH0_9BACT</name>
<keyword evidence="1" id="KW-0808">Transferase</keyword>
<feature type="non-terminal residue" evidence="1">
    <location>
        <position position="264"/>
    </location>
</feature>
<protein>
    <submittedName>
        <fullName evidence="1">DegT/DnrJ/EryC1/StrS family aminotransferase</fullName>
    </submittedName>
</protein>